<evidence type="ECO:0000256" key="1">
    <source>
        <dbReference type="ARBA" id="ARBA00023002"/>
    </source>
</evidence>
<reference evidence="4 5" key="1">
    <citation type="submission" date="2018-08" db="EMBL/GenBank/DDBJ databases">
        <title>A genome reference for cultivated species of the human gut microbiota.</title>
        <authorList>
            <person name="Zou Y."/>
            <person name="Xue W."/>
            <person name="Luo G."/>
        </authorList>
    </citation>
    <scope>NUCLEOTIDE SEQUENCE [LARGE SCALE GENOMIC DNA]</scope>
    <source>
        <strain evidence="4 5">AF28-26</strain>
    </source>
</reference>
<feature type="domain" description="Alcohol dehydrogenase iron-type/glycerol dehydrogenase GldA" evidence="2">
    <location>
        <begin position="8"/>
        <end position="174"/>
    </location>
</feature>
<name>A0A412AX09_9FIRM</name>
<dbReference type="Pfam" id="PF25137">
    <property type="entry name" value="ADH_Fe_C"/>
    <property type="match status" value="1"/>
</dbReference>
<evidence type="ECO:0000313" key="5">
    <source>
        <dbReference type="Proteomes" id="UP000284751"/>
    </source>
</evidence>
<dbReference type="PANTHER" id="PTHR11496">
    <property type="entry name" value="ALCOHOL DEHYDROGENASE"/>
    <property type="match status" value="1"/>
</dbReference>
<dbReference type="InterPro" id="IPR056798">
    <property type="entry name" value="ADH_Fe_C"/>
</dbReference>
<comment type="caution">
    <text evidence="4">The sequence shown here is derived from an EMBL/GenBank/DDBJ whole genome shotgun (WGS) entry which is preliminary data.</text>
</comment>
<dbReference type="AlphaFoldDB" id="A0A412AX09"/>
<dbReference type="Gene3D" id="1.20.1090.10">
    <property type="entry name" value="Dehydroquinate synthase-like - alpha domain"/>
    <property type="match status" value="1"/>
</dbReference>
<dbReference type="EMBL" id="QRTC01000029">
    <property type="protein sequence ID" value="RGQ40337.1"/>
    <property type="molecule type" value="Genomic_DNA"/>
</dbReference>
<organism evidence="4 5">
    <name type="scientific">[Clostridium] leptum</name>
    <dbReference type="NCBI Taxonomy" id="1535"/>
    <lineage>
        <taxon>Bacteria</taxon>
        <taxon>Bacillati</taxon>
        <taxon>Bacillota</taxon>
        <taxon>Clostridia</taxon>
        <taxon>Eubacteriales</taxon>
        <taxon>Oscillospiraceae</taxon>
        <taxon>Oscillospiraceae incertae sedis</taxon>
    </lineage>
</organism>
<dbReference type="FunFam" id="3.40.50.1970:FF:000003">
    <property type="entry name" value="Alcohol dehydrogenase, iron-containing"/>
    <property type="match status" value="1"/>
</dbReference>
<accession>A0A412AX09</accession>
<protein>
    <submittedName>
        <fullName evidence="4">Iron-containing alcohol dehydrogenase</fullName>
    </submittedName>
</protein>
<dbReference type="InterPro" id="IPR001670">
    <property type="entry name" value="ADH_Fe/GldA"/>
</dbReference>
<evidence type="ECO:0000259" key="3">
    <source>
        <dbReference type="Pfam" id="PF25137"/>
    </source>
</evidence>
<dbReference type="Gene3D" id="3.40.50.1970">
    <property type="match status" value="1"/>
</dbReference>
<dbReference type="CDD" id="cd08181">
    <property type="entry name" value="PPD-like"/>
    <property type="match status" value="1"/>
</dbReference>
<dbReference type="Proteomes" id="UP000284751">
    <property type="component" value="Unassembled WGS sequence"/>
</dbReference>
<dbReference type="InterPro" id="IPR039697">
    <property type="entry name" value="Alcohol_dehydrogenase_Fe"/>
</dbReference>
<sequence>MNFDFYMPVRVVSGRTALSDSAAQLKKLGDSCMVVTGKRSAKASGALDDLTEVLRREKISCTVYDGITENPLLSSCEEAAALAAEKKAAFVVGIGGGSPLDAAKAIAALAANPGLDRESFFKKAWKNPPLPIVLIGTTSGTGSEVSPTSVLTVDGVKKSVSGPELYASLAIANPAYTGTMSYNTTVSTGLDAFCHAVEGYFSPACDDITGYLAEKAMPMVYRGLKMMRPEMEMTPAFREQMYYGSLWAGLVLNAHGTSFPHPYGYVLTENHGIPHGKACAVFLPALLLHCAQYAPEKMERFLRVLDTDLPAVNQLLDSLSGVERISMTKEEIQSYRKRFTGLKHYANTPGSYSEEQGLRLFETLFLK</sequence>
<keyword evidence="1" id="KW-0560">Oxidoreductase</keyword>
<dbReference type="SUPFAM" id="SSF56796">
    <property type="entry name" value="Dehydroquinate synthase-like"/>
    <property type="match status" value="1"/>
</dbReference>
<dbReference type="GO" id="GO:0004022">
    <property type="term" value="F:alcohol dehydrogenase (NAD+) activity"/>
    <property type="evidence" value="ECO:0007669"/>
    <property type="project" value="TreeGrafter"/>
</dbReference>
<evidence type="ECO:0000313" key="4">
    <source>
        <dbReference type="EMBL" id="RGQ40337.1"/>
    </source>
</evidence>
<proteinExistence type="predicted"/>
<gene>
    <name evidence="4" type="ORF">DWY99_08170</name>
</gene>
<dbReference type="Pfam" id="PF00465">
    <property type="entry name" value="Fe-ADH"/>
    <property type="match status" value="1"/>
</dbReference>
<feature type="domain" description="Fe-containing alcohol dehydrogenase-like C-terminal" evidence="3">
    <location>
        <begin position="185"/>
        <end position="308"/>
    </location>
</feature>
<dbReference type="GO" id="GO:0046872">
    <property type="term" value="F:metal ion binding"/>
    <property type="evidence" value="ECO:0007669"/>
    <property type="project" value="InterPro"/>
</dbReference>
<dbReference type="PANTHER" id="PTHR11496:SF103">
    <property type="entry name" value="DEHYDROGENASE, PUTATIVE-RELATED"/>
    <property type="match status" value="1"/>
</dbReference>
<evidence type="ECO:0000259" key="2">
    <source>
        <dbReference type="Pfam" id="PF00465"/>
    </source>
</evidence>